<proteinExistence type="predicted"/>
<dbReference type="RefSeq" id="WP_255160544.1">
    <property type="nucleotide sequence ID" value="NZ_CP101497.1"/>
</dbReference>
<evidence type="ECO:0000313" key="3">
    <source>
        <dbReference type="Proteomes" id="UP001060039"/>
    </source>
</evidence>
<organism evidence="2 3">
    <name type="scientific">Microcella humidisoli</name>
    <dbReference type="NCBI Taxonomy" id="2963406"/>
    <lineage>
        <taxon>Bacteria</taxon>
        <taxon>Bacillati</taxon>
        <taxon>Actinomycetota</taxon>
        <taxon>Actinomycetes</taxon>
        <taxon>Micrococcales</taxon>
        <taxon>Microbacteriaceae</taxon>
        <taxon>Microcella</taxon>
    </lineage>
</organism>
<evidence type="ECO:0000256" key="1">
    <source>
        <dbReference type="SAM" id="SignalP"/>
    </source>
</evidence>
<keyword evidence="1" id="KW-0732">Signal</keyword>
<feature type="signal peptide" evidence="1">
    <location>
        <begin position="1"/>
        <end position="24"/>
    </location>
</feature>
<dbReference type="PROSITE" id="PS51257">
    <property type="entry name" value="PROKAR_LIPOPROTEIN"/>
    <property type="match status" value="1"/>
</dbReference>
<keyword evidence="3" id="KW-1185">Reference proteome</keyword>
<gene>
    <name evidence="2" type="ORF">NNL39_04720</name>
</gene>
<sequence length="156" mass="16044">MRRTVPAITALSLGLALTLSGCFANPLDQLTEGLVEGGVEQIIEDQTGVDVDVDGTGASLPDSWPADVPTVGGTVQFSAATADIYTAAIETPSVAAGEAAYTDLLDAGFTQVAEFQVSDDASSRTFENSTWTVNVVVAANADGTGQVQYTITPITQ</sequence>
<feature type="chain" id="PRO_5045739754" evidence="1">
    <location>
        <begin position="25"/>
        <end position="156"/>
    </location>
</feature>
<dbReference type="EMBL" id="CP101497">
    <property type="protein sequence ID" value="UTT63412.1"/>
    <property type="molecule type" value="Genomic_DNA"/>
</dbReference>
<accession>A0ABY5FZ49</accession>
<name>A0ABY5FZ49_9MICO</name>
<dbReference type="Proteomes" id="UP001060039">
    <property type="component" value="Chromosome"/>
</dbReference>
<protein>
    <submittedName>
        <fullName evidence="2">Uncharacterized protein</fullName>
    </submittedName>
</protein>
<evidence type="ECO:0000313" key="2">
    <source>
        <dbReference type="EMBL" id="UTT63412.1"/>
    </source>
</evidence>
<reference evidence="2" key="1">
    <citation type="submission" date="2022-07" db="EMBL/GenBank/DDBJ databases">
        <title>Taxonomic analysis of Microcella humidisoli nov. sp., isolated from riverside soil.</title>
        <authorList>
            <person name="Molina K.M."/>
            <person name="Kim S.B."/>
        </authorList>
    </citation>
    <scope>NUCLEOTIDE SEQUENCE</scope>
    <source>
        <strain evidence="2">MMS21-STM10</strain>
    </source>
</reference>